<evidence type="ECO:0000256" key="4">
    <source>
        <dbReference type="ARBA" id="ARBA00023027"/>
    </source>
</evidence>
<reference evidence="9" key="1">
    <citation type="journal article" date="2019" name="Int. J. Syst. Evol. Microbiol.">
        <title>The Global Catalogue of Microorganisms (GCM) 10K type strain sequencing project: providing services to taxonomists for standard genome sequencing and annotation.</title>
        <authorList>
            <consortium name="The Broad Institute Genomics Platform"/>
            <consortium name="The Broad Institute Genome Sequencing Center for Infectious Disease"/>
            <person name="Wu L."/>
            <person name="Ma J."/>
        </authorList>
    </citation>
    <scope>NUCLEOTIDE SEQUENCE [LARGE SCALE GENOMIC DNA]</scope>
    <source>
        <strain evidence="9">JCM 4816</strain>
    </source>
</reference>
<evidence type="ECO:0000313" key="8">
    <source>
        <dbReference type="EMBL" id="MFC5906534.1"/>
    </source>
</evidence>
<keyword evidence="4 6" id="KW-0520">NAD</keyword>
<dbReference type="InterPro" id="IPR002504">
    <property type="entry name" value="NADK"/>
</dbReference>
<dbReference type="InterPro" id="IPR017437">
    <property type="entry name" value="ATP-NAD_kinase_PpnK-typ_C"/>
</dbReference>
<dbReference type="PANTHER" id="PTHR20275">
    <property type="entry name" value="NAD KINASE"/>
    <property type="match status" value="1"/>
</dbReference>
<feature type="region of interest" description="Disordered" evidence="7">
    <location>
        <begin position="318"/>
        <end position="353"/>
    </location>
</feature>
<feature type="binding site" evidence="6">
    <location>
        <position position="277"/>
    </location>
    <ligand>
        <name>NAD(+)</name>
        <dbReference type="ChEBI" id="CHEBI:57540"/>
    </ligand>
</feature>
<feature type="binding site" evidence="6">
    <location>
        <position position="207"/>
    </location>
    <ligand>
        <name>NAD(+)</name>
        <dbReference type="ChEBI" id="CHEBI:57540"/>
    </ligand>
</feature>
<dbReference type="HAMAP" id="MF_00361">
    <property type="entry name" value="NAD_kinase"/>
    <property type="match status" value="1"/>
</dbReference>
<feature type="binding site" evidence="6">
    <location>
        <position position="188"/>
    </location>
    <ligand>
        <name>NAD(+)</name>
        <dbReference type="ChEBI" id="CHEBI:57540"/>
    </ligand>
</feature>
<dbReference type="InterPro" id="IPR016064">
    <property type="entry name" value="NAD/diacylglycerol_kinase_sf"/>
</dbReference>
<evidence type="ECO:0000256" key="5">
    <source>
        <dbReference type="ARBA" id="ARBA00047925"/>
    </source>
</evidence>
<dbReference type="EMBL" id="JBHSQJ010000013">
    <property type="protein sequence ID" value="MFC5906534.1"/>
    <property type="molecule type" value="Genomic_DNA"/>
</dbReference>
<evidence type="ECO:0000256" key="3">
    <source>
        <dbReference type="ARBA" id="ARBA00022857"/>
    </source>
</evidence>
<keyword evidence="6" id="KW-0963">Cytoplasm</keyword>
<dbReference type="SUPFAM" id="SSF111331">
    <property type="entry name" value="NAD kinase/diacylglycerol kinase-like"/>
    <property type="match status" value="1"/>
</dbReference>
<accession>A0ABW1FWB7</accession>
<comment type="catalytic activity">
    <reaction evidence="5 6">
        <text>NAD(+) + ATP = ADP + NADP(+) + H(+)</text>
        <dbReference type="Rhea" id="RHEA:18629"/>
        <dbReference type="ChEBI" id="CHEBI:15378"/>
        <dbReference type="ChEBI" id="CHEBI:30616"/>
        <dbReference type="ChEBI" id="CHEBI:57540"/>
        <dbReference type="ChEBI" id="CHEBI:58349"/>
        <dbReference type="ChEBI" id="CHEBI:456216"/>
        <dbReference type="EC" id="2.7.1.23"/>
    </reaction>
</comment>
<gene>
    <name evidence="6" type="primary">nadK</name>
    <name evidence="8" type="ORF">ACFP3V_04775</name>
</gene>
<keyword evidence="2 6" id="KW-0418">Kinase</keyword>
<dbReference type="PANTHER" id="PTHR20275:SF0">
    <property type="entry name" value="NAD KINASE"/>
    <property type="match status" value="1"/>
</dbReference>
<keyword evidence="6" id="KW-0547">Nucleotide-binding</keyword>
<evidence type="ECO:0000256" key="7">
    <source>
        <dbReference type="SAM" id="MobiDB-lite"/>
    </source>
</evidence>
<protein>
    <recommendedName>
        <fullName evidence="6">NAD kinase</fullName>
        <ecNumber evidence="6">2.7.1.23</ecNumber>
    </recommendedName>
    <alternativeName>
        <fullName evidence="6">ATP-dependent NAD kinase</fullName>
    </alternativeName>
</protein>
<feature type="binding site" evidence="6">
    <location>
        <begin position="177"/>
        <end position="178"/>
    </location>
    <ligand>
        <name>NAD(+)</name>
        <dbReference type="ChEBI" id="CHEBI:57540"/>
    </ligand>
</feature>
<dbReference type="InterPro" id="IPR017438">
    <property type="entry name" value="ATP-NAD_kinase_N"/>
</dbReference>
<keyword evidence="6" id="KW-0067">ATP-binding</keyword>
<dbReference type="Pfam" id="PF20143">
    <property type="entry name" value="NAD_kinase_C"/>
    <property type="match status" value="1"/>
</dbReference>
<keyword evidence="9" id="KW-1185">Reference proteome</keyword>
<dbReference type="GO" id="GO:0016301">
    <property type="term" value="F:kinase activity"/>
    <property type="evidence" value="ECO:0007669"/>
    <property type="project" value="UniProtKB-KW"/>
</dbReference>
<feature type="binding site" evidence="6">
    <location>
        <position position="242"/>
    </location>
    <ligand>
        <name>NAD(+)</name>
        <dbReference type="ChEBI" id="CHEBI:57540"/>
    </ligand>
</feature>
<name>A0ABW1FWB7_9ACTN</name>
<organism evidence="8 9">
    <name type="scientific">Streptacidiphilus monticola</name>
    <dbReference type="NCBI Taxonomy" id="2161674"/>
    <lineage>
        <taxon>Bacteria</taxon>
        <taxon>Bacillati</taxon>
        <taxon>Actinomycetota</taxon>
        <taxon>Actinomycetes</taxon>
        <taxon>Kitasatosporales</taxon>
        <taxon>Streptomycetaceae</taxon>
        <taxon>Streptacidiphilus</taxon>
    </lineage>
</organism>
<dbReference type="Pfam" id="PF01513">
    <property type="entry name" value="NAD_kinase"/>
    <property type="match status" value="1"/>
</dbReference>
<proteinExistence type="inferred from homology"/>
<feature type="binding site" evidence="6">
    <location>
        <position position="74"/>
    </location>
    <ligand>
        <name>NAD(+)</name>
        <dbReference type="ChEBI" id="CHEBI:57540"/>
    </ligand>
</feature>
<dbReference type="Gene3D" id="2.60.200.30">
    <property type="entry name" value="Probable inorganic polyphosphate/atp-NAD kinase, domain 2"/>
    <property type="match status" value="1"/>
</dbReference>
<comment type="caution">
    <text evidence="8">The sequence shown here is derived from an EMBL/GenBank/DDBJ whole genome shotgun (WGS) entry which is preliminary data.</text>
</comment>
<comment type="similarity">
    <text evidence="6">Belongs to the NAD kinase family.</text>
</comment>
<keyword evidence="1 6" id="KW-0808">Transferase</keyword>
<keyword evidence="3 6" id="KW-0521">NADP</keyword>
<feature type="active site" description="Proton acceptor" evidence="6">
    <location>
        <position position="69"/>
    </location>
</feature>
<comment type="cofactor">
    <cofactor evidence="6">
        <name>a divalent metal cation</name>
        <dbReference type="ChEBI" id="CHEBI:60240"/>
    </cofactor>
</comment>
<comment type="caution">
    <text evidence="6">Lacks conserved residue(s) required for the propagation of feature annotation.</text>
</comment>
<evidence type="ECO:0000256" key="1">
    <source>
        <dbReference type="ARBA" id="ARBA00022679"/>
    </source>
</evidence>
<dbReference type="Gene3D" id="3.40.50.10330">
    <property type="entry name" value="Probable inorganic polyphosphate/atp-NAD kinase, domain 1"/>
    <property type="match status" value="1"/>
</dbReference>
<evidence type="ECO:0000313" key="9">
    <source>
        <dbReference type="Proteomes" id="UP001596174"/>
    </source>
</evidence>
<dbReference type="Proteomes" id="UP001596174">
    <property type="component" value="Unassembled WGS sequence"/>
</dbReference>
<sequence length="353" mass="37154">MPVQRLGLVVHGGRADAVAAADAVRAWCADHAVPCHDIDVWGGPESRHSGRQEAEAAGHPDLVLTLGGDGTFLRGARVAVRDGARVLGVDFGHVGFLTEVPGDQVRAALDAVHRDETQEEQRMTLTLRTSRALSMPRGMAGLLRLGRGPALPVPSPMPPEEDPGDGWGVALDVAAINDVVLEKLVRDRQVAIAVYVSGRLLASYSADAAIVATATGSTAYSFAAGGPILSPRVNALVFTPVAPHMAFDRTVVAGPDEPVAARVLPHSGPVAVSIDGQLRGVLEPGDWAGVYPARTPLRVVRLGPTDFYGRLRDRFSLSDAPATRNEAAPPETFPAPGPDRPDDLRGLRLPPSE</sequence>
<evidence type="ECO:0000256" key="6">
    <source>
        <dbReference type="HAMAP-Rule" id="MF_00361"/>
    </source>
</evidence>
<dbReference type="EC" id="2.7.1.23" evidence="6"/>
<feature type="binding site" evidence="6">
    <location>
        <begin position="69"/>
        <end position="70"/>
    </location>
    <ligand>
        <name>NAD(+)</name>
        <dbReference type="ChEBI" id="CHEBI:57540"/>
    </ligand>
</feature>
<comment type="function">
    <text evidence="6">Involved in the regulation of the intracellular balance of NAD and NADP, and is a key enzyme in the biosynthesis of NADP. Catalyzes specifically the phosphorylation on 2'-hydroxyl of the adenosine moiety of NAD to yield NADP.</text>
</comment>
<dbReference type="RefSeq" id="WP_380580038.1">
    <property type="nucleotide sequence ID" value="NZ_JBHSQJ010000013.1"/>
</dbReference>
<comment type="subcellular location">
    <subcellularLocation>
        <location evidence="6">Cytoplasm</location>
    </subcellularLocation>
</comment>
<evidence type="ECO:0000256" key="2">
    <source>
        <dbReference type="ARBA" id="ARBA00022777"/>
    </source>
</evidence>